<sequence>MAPRRKAPSPILGAVRGMIADASDTLVTESSRFRHTFELAIDRVSPDPEQPRKYVDDDAITELARTMAEHGQLQPILVRRDPGDRRRFIIVAGERRYRAAVQNGWPALLAIEHESDPEIAALIENLQRVDLSPIDEARGLARLIEGRGWSQSEAAGVLGKAKSEISGVLRILTLPDDLLNAVLTSELALSKNVLVELARIESPVVRNRLVALAFQGRLTVRALRAARAEDELARAEDSALVTASDAEVDTETPSGPAEPTPPRLVLRQLDRVSAALEAAARRDAPLSRAERERLATLRRHIDQLLGPEVA</sequence>
<dbReference type="InterPro" id="IPR041468">
    <property type="entry name" value="HTH_ParB/Spo0J"/>
</dbReference>
<comment type="similarity">
    <text evidence="1">Belongs to the ParB family.</text>
</comment>
<dbReference type="Pfam" id="PF02195">
    <property type="entry name" value="ParB_N"/>
    <property type="match status" value="1"/>
</dbReference>
<protein>
    <submittedName>
        <fullName evidence="5">ParB/RepB/Spo0J family partition protein</fullName>
    </submittedName>
</protein>
<dbReference type="Pfam" id="PF17762">
    <property type="entry name" value="HTH_ParB"/>
    <property type="match status" value="1"/>
</dbReference>
<dbReference type="InterPro" id="IPR004437">
    <property type="entry name" value="ParB/RepB/Spo0J"/>
</dbReference>
<keyword evidence="6" id="KW-1185">Reference proteome</keyword>
<evidence type="ECO:0000256" key="3">
    <source>
        <dbReference type="SAM" id="MobiDB-lite"/>
    </source>
</evidence>
<dbReference type="RefSeq" id="WP_345932062.1">
    <property type="nucleotide sequence ID" value="NZ_JBBKTV010000002.1"/>
</dbReference>
<dbReference type="SUPFAM" id="SSF110849">
    <property type="entry name" value="ParB/Sulfiredoxin"/>
    <property type="match status" value="1"/>
</dbReference>
<comment type="caution">
    <text evidence="5">The sequence shown here is derived from an EMBL/GenBank/DDBJ whole genome shotgun (WGS) entry which is preliminary data.</text>
</comment>
<evidence type="ECO:0000313" key="6">
    <source>
        <dbReference type="Proteomes" id="UP001413721"/>
    </source>
</evidence>
<feature type="region of interest" description="Disordered" evidence="3">
    <location>
        <begin position="238"/>
        <end position="263"/>
    </location>
</feature>
<dbReference type="Gene3D" id="1.10.10.730">
    <property type="entry name" value="KorB DNA-binding domain"/>
    <property type="match status" value="1"/>
</dbReference>
<dbReference type="SMART" id="SM00470">
    <property type="entry name" value="ParB"/>
    <property type="match status" value="1"/>
</dbReference>
<reference evidence="5 6" key="1">
    <citation type="submission" date="2024-03" db="EMBL/GenBank/DDBJ databases">
        <title>High-quality draft genome sequencing of Tistrella sp. BH-R2-4.</title>
        <authorList>
            <person name="Dong C."/>
        </authorList>
    </citation>
    <scope>NUCLEOTIDE SEQUENCE [LARGE SCALE GENOMIC DNA]</scope>
    <source>
        <strain evidence="5 6">BH-R2-4</strain>
    </source>
</reference>
<dbReference type="InterPro" id="IPR036086">
    <property type="entry name" value="ParB/Sulfiredoxin_sf"/>
</dbReference>
<dbReference type="Gene3D" id="3.90.1530.30">
    <property type="match status" value="1"/>
</dbReference>
<evidence type="ECO:0000256" key="1">
    <source>
        <dbReference type="ARBA" id="ARBA00006295"/>
    </source>
</evidence>
<accession>A0ABU9YPB6</accession>
<evidence type="ECO:0000259" key="4">
    <source>
        <dbReference type="SMART" id="SM00470"/>
    </source>
</evidence>
<dbReference type="PANTHER" id="PTHR33375">
    <property type="entry name" value="CHROMOSOME-PARTITIONING PROTEIN PARB-RELATED"/>
    <property type="match status" value="1"/>
</dbReference>
<dbReference type="InterPro" id="IPR050336">
    <property type="entry name" value="Chromosome_partition/occlusion"/>
</dbReference>
<name>A0ABU9YPB6_9PROT</name>
<evidence type="ECO:0000313" key="5">
    <source>
        <dbReference type="EMBL" id="MEN2990624.1"/>
    </source>
</evidence>
<keyword evidence="2" id="KW-0159">Chromosome partition</keyword>
<evidence type="ECO:0000256" key="2">
    <source>
        <dbReference type="ARBA" id="ARBA00022829"/>
    </source>
</evidence>
<dbReference type="Proteomes" id="UP001413721">
    <property type="component" value="Unassembled WGS sequence"/>
</dbReference>
<gene>
    <name evidence="5" type="ORF">WG926_20085</name>
</gene>
<dbReference type="NCBIfam" id="TIGR00180">
    <property type="entry name" value="parB_part"/>
    <property type="match status" value="1"/>
</dbReference>
<organism evidence="5 6">
    <name type="scientific">Tistrella arctica</name>
    <dbReference type="NCBI Taxonomy" id="3133430"/>
    <lineage>
        <taxon>Bacteria</taxon>
        <taxon>Pseudomonadati</taxon>
        <taxon>Pseudomonadota</taxon>
        <taxon>Alphaproteobacteria</taxon>
        <taxon>Geminicoccales</taxon>
        <taxon>Geminicoccaceae</taxon>
        <taxon>Tistrella</taxon>
    </lineage>
</organism>
<dbReference type="InterPro" id="IPR042075">
    <property type="entry name" value="KorB_DNA-db"/>
</dbReference>
<feature type="domain" description="ParB-like N-terminal" evidence="4">
    <location>
        <begin position="37"/>
        <end position="126"/>
    </location>
</feature>
<proteinExistence type="inferred from homology"/>
<dbReference type="InterPro" id="IPR003115">
    <property type="entry name" value="ParB_N"/>
</dbReference>
<dbReference type="PANTHER" id="PTHR33375:SF1">
    <property type="entry name" value="CHROMOSOME-PARTITIONING PROTEIN PARB-RELATED"/>
    <property type="match status" value="1"/>
</dbReference>
<dbReference type="EMBL" id="JBBKTW010000007">
    <property type="protein sequence ID" value="MEN2990624.1"/>
    <property type="molecule type" value="Genomic_DNA"/>
</dbReference>